<feature type="domain" description="Nuclear receptor" evidence="12">
    <location>
        <begin position="11"/>
        <end position="86"/>
    </location>
</feature>
<dbReference type="GO" id="GO:0000978">
    <property type="term" value="F:RNA polymerase II cis-regulatory region sequence-specific DNA binding"/>
    <property type="evidence" value="ECO:0007669"/>
    <property type="project" value="InterPro"/>
</dbReference>
<keyword evidence="9 11" id="KW-0675">Receptor</keyword>
<dbReference type="EMBL" id="CMVM020000119">
    <property type="status" value="NOT_ANNOTATED_CDS"/>
    <property type="molecule type" value="Genomic_DNA"/>
</dbReference>
<dbReference type="EnsemblMetazoa" id="OVOC3594.1">
    <property type="protein sequence ID" value="OVOC3594.1"/>
    <property type="gene ID" value="WBGene00240403"/>
</dbReference>
<evidence type="ECO:0000256" key="3">
    <source>
        <dbReference type="ARBA" id="ARBA00022723"/>
    </source>
</evidence>
<name>A0A8R1TRI7_ONCVO</name>
<evidence type="ECO:0000256" key="8">
    <source>
        <dbReference type="ARBA" id="ARBA00023163"/>
    </source>
</evidence>
<dbReference type="SMART" id="SM00430">
    <property type="entry name" value="HOLI"/>
    <property type="match status" value="1"/>
</dbReference>
<organism evidence="14 15">
    <name type="scientific">Onchocerca volvulus</name>
    <dbReference type="NCBI Taxonomy" id="6282"/>
    <lineage>
        <taxon>Eukaryota</taxon>
        <taxon>Metazoa</taxon>
        <taxon>Ecdysozoa</taxon>
        <taxon>Nematoda</taxon>
        <taxon>Chromadorea</taxon>
        <taxon>Rhabditida</taxon>
        <taxon>Spirurina</taxon>
        <taxon>Spiruromorpha</taxon>
        <taxon>Filarioidea</taxon>
        <taxon>Onchocercidae</taxon>
        <taxon>Onchocerca</taxon>
    </lineage>
</organism>
<dbReference type="PRINTS" id="PR00047">
    <property type="entry name" value="STROIDFINGER"/>
</dbReference>
<dbReference type="InterPro" id="IPR001628">
    <property type="entry name" value="Znf_hrmn_rcpt"/>
</dbReference>
<evidence type="ECO:0000256" key="6">
    <source>
        <dbReference type="ARBA" id="ARBA00023015"/>
    </source>
</evidence>
<evidence type="ECO:0000256" key="10">
    <source>
        <dbReference type="ARBA" id="ARBA00023242"/>
    </source>
</evidence>
<comment type="similarity">
    <text evidence="2 11">Belongs to the nuclear hormone receptor family.</text>
</comment>
<dbReference type="PROSITE" id="PS00031">
    <property type="entry name" value="NUCLEAR_REC_DBD_1"/>
    <property type="match status" value="1"/>
</dbReference>
<keyword evidence="10 11" id="KW-0539">Nucleus</keyword>
<dbReference type="SUPFAM" id="SSF57716">
    <property type="entry name" value="Glucocorticoid receptor-like (DNA-binding domain)"/>
    <property type="match status" value="1"/>
</dbReference>
<keyword evidence="4 11" id="KW-0863">Zinc-finger</keyword>
<feature type="domain" description="NR LBD" evidence="13">
    <location>
        <begin position="212"/>
        <end position="459"/>
    </location>
</feature>
<evidence type="ECO:0000256" key="9">
    <source>
        <dbReference type="ARBA" id="ARBA00023170"/>
    </source>
</evidence>
<dbReference type="GO" id="GO:0003700">
    <property type="term" value="F:DNA-binding transcription factor activity"/>
    <property type="evidence" value="ECO:0007669"/>
    <property type="project" value="InterPro"/>
</dbReference>
<dbReference type="GO" id="GO:0005634">
    <property type="term" value="C:nucleus"/>
    <property type="evidence" value="ECO:0007669"/>
    <property type="project" value="UniProtKB-SubCell"/>
</dbReference>
<dbReference type="InterPro" id="IPR049636">
    <property type="entry name" value="HNF4-like_DBD"/>
</dbReference>
<dbReference type="InterPro" id="IPR035500">
    <property type="entry name" value="NHR-like_dom_sf"/>
</dbReference>
<dbReference type="PROSITE" id="PS51843">
    <property type="entry name" value="NR_LBD"/>
    <property type="match status" value="1"/>
</dbReference>
<dbReference type="InterPro" id="IPR013088">
    <property type="entry name" value="Znf_NHR/GATA"/>
</dbReference>
<evidence type="ECO:0000256" key="7">
    <source>
        <dbReference type="ARBA" id="ARBA00023125"/>
    </source>
</evidence>
<dbReference type="Proteomes" id="UP000024404">
    <property type="component" value="Unassembled WGS sequence"/>
</dbReference>
<dbReference type="OMA" id="MRCACRA"/>
<sequence>MKNILEATKTIERCAVCGDLATGFHYQVASCNGCKTFFRRTLVSNRIYHCHKSGNCTFDKDMRCACRACRFDKCVAVGMNPKAIQCNRTGRLSFAQETPTSSTSFYPYFESDIPQQQLSTSNSMEKELCCLLPQTTDSNRKRSSTSPDSESASKRAYTISALLDFPESETISTTDENSRFRCTKTDVPSTTTTNVISSIHDAVGKYYSISEKHERLILHLIRAQEIINAWLDPEKCDTSVSILDLLTRPSIVTAKYPIKYFNEKYENQSSTGPGAMLNQKLEITVEYAKTFESFQWMPIQDKILLLRDVVFVLILLETAYKRSISKSTSVLNHRNERERQSVEENMGMSMIIESFNRANLDKKEFLLLKAIAFMHSECSGLTPNSYRQLSCQRQLILDTLFNYMMSKHEKHGPVRFGHALSVLWSVYEATNSYVESLMDMDLKPLTTELLANKLPEFLT</sequence>
<evidence type="ECO:0000256" key="2">
    <source>
        <dbReference type="ARBA" id="ARBA00005993"/>
    </source>
</evidence>
<keyword evidence="15" id="KW-1185">Reference proteome</keyword>
<dbReference type="InterPro" id="IPR050274">
    <property type="entry name" value="Nuclear_hormone_rcpt_NR2"/>
</dbReference>
<reference evidence="15" key="1">
    <citation type="submission" date="2013-10" db="EMBL/GenBank/DDBJ databases">
        <title>Genome sequencing of Onchocerca volvulus.</title>
        <authorList>
            <person name="Cotton J."/>
            <person name="Tsai J."/>
            <person name="Stanley E."/>
            <person name="Tracey A."/>
            <person name="Holroyd N."/>
            <person name="Lustigman S."/>
            <person name="Berriman M."/>
        </authorList>
    </citation>
    <scope>NUCLEOTIDE SEQUENCE</scope>
</reference>
<evidence type="ECO:0000313" key="15">
    <source>
        <dbReference type="Proteomes" id="UP000024404"/>
    </source>
</evidence>
<dbReference type="AlphaFoldDB" id="A0A8R1TRI7"/>
<dbReference type="SUPFAM" id="SSF48508">
    <property type="entry name" value="Nuclear receptor ligand-binding domain"/>
    <property type="match status" value="1"/>
</dbReference>
<comment type="subcellular location">
    <subcellularLocation>
        <location evidence="1 11">Nucleus</location>
    </subcellularLocation>
</comment>
<dbReference type="PROSITE" id="PS51030">
    <property type="entry name" value="NUCLEAR_REC_DBD_2"/>
    <property type="match status" value="1"/>
</dbReference>
<dbReference type="SMART" id="SM00399">
    <property type="entry name" value="ZnF_C4"/>
    <property type="match status" value="1"/>
</dbReference>
<keyword evidence="8 11" id="KW-0804">Transcription</keyword>
<evidence type="ECO:0000256" key="4">
    <source>
        <dbReference type="ARBA" id="ARBA00022771"/>
    </source>
</evidence>
<protein>
    <submittedName>
        <fullName evidence="14">Uncharacterized protein</fullName>
    </submittedName>
</protein>
<keyword evidence="7 11" id="KW-0238">DNA-binding</keyword>
<keyword evidence="6 11" id="KW-0805">Transcription regulation</keyword>
<dbReference type="GO" id="GO:0008270">
    <property type="term" value="F:zinc ion binding"/>
    <property type="evidence" value="ECO:0007669"/>
    <property type="project" value="UniProtKB-KW"/>
</dbReference>
<evidence type="ECO:0000256" key="1">
    <source>
        <dbReference type="ARBA" id="ARBA00004123"/>
    </source>
</evidence>
<dbReference type="CDD" id="cd06960">
    <property type="entry name" value="NR_DBD_HNF4A"/>
    <property type="match status" value="1"/>
</dbReference>
<evidence type="ECO:0000313" key="14">
    <source>
        <dbReference type="EnsemblMetazoa" id="OVOC3594.1"/>
    </source>
</evidence>
<evidence type="ECO:0000259" key="12">
    <source>
        <dbReference type="PROSITE" id="PS51030"/>
    </source>
</evidence>
<keyword evidence="5 11" id="KW-0862">Zinc</keyword>
<dbReference type="InterPro" id="IPR001723">
    <property type="entry name" value="Nuclear_hrmn_rcpt"/>
</dbReference>
<reference evidence="14" key="2">
    <citation type="submission" date="2022-06" db="UniProtKB">
        <authorList>
            <consortium name="EnsemblMetazoa"/>
        </authorList>
    </citation>
    <scope>IDENTIFICATION</scope>
</reference>
<proteinExistence type="inferred from homology"/>
<dbReference type="Gene3D" id="3.30.50.10">
    <property type="entry name" value="Erythroid Transcription Factor GATA-1, subunit A"/>
    <property type="match status" value="1"/>
</dbReference>
<keyword evidence="3 11" id="KW-0479">Metal-binding</keyword>
<dbReference type="PRINTS" id="PR00398">
    <property type="entry name" value="STRDHORMONER"/>
</dbReference>
<dbReference type="FunFam" id="3.30.50.10:FF:000030">
    <property type="entry name" value="Nuclear Hormone Receptor family"/>
    <property type="match status" value="1"/>
</dbReference>
<evidence type="ECO:0000259" key="13">
    <source>
        <dbReference type="PROSITE" id="PS51843"/>
    </source>
</evidence>
<accession>A0A8R1TRI7</accession>
<dbReference type="PANTHER" id="PTHR24083">
    <property type="entry name" value="NUCLEAR HORMONE RECEPTOR"/>
    <property type="match status" value="1"/>
</dbReference>
<dbReference type="Pfam" id="PF00104">
    <property type="entry name" value="Hormone_recep"/>
    <property type="match status" value="1"/>
</dbReference>
<evidence type="ECO:0000256" key="11">
    <source>
        <dbReference type="RuleBase" id="RU004334"/>
    </source>
</evidence>
<dbReference type="InterPro" id="IPR000536">
    <property type="entry name" value="Nucl_hrmn_rcpt_lig-bd"/>
</dbReference>
<evidence type="ECO:0000256" key="5">
    <source>
        <dbReference type="ARBA" id="ARBA00022833"/>
    </source>
</evidence>
<dbReference type="Pfam" id="PF00105">
    <property type="entry name" value="zf-C4"/>
    <property type="match status" value="1"/>
</dbReference>
<dbReference type="Gene3D" id="1.10.565.10">
    <property type="entry name" value="Retinoid X Receptor"/>
    <property type="match status" value="1"/>
</dbReference>